<dbReference type="PATRIC" id="fig|1204725.3.peg.1677"/>
<dbReference type="EMBL" id="AMPO01000007">
    <property type="protein sequence ID" value="EKF85428.1"/>
    <property type="molecule type" value="Genomic_DNA"/>
</dbReference>
<dbReference type="SUPFAM" id="SSF55486">
    <property type="entry name" value="Metalloproteases ('zincins'), catalytic domain"/>
    <property type="match status" value="1"/>
</dbReference>
<reference evidence="2 3" key="1">
    <citation type="journal article" date="2012" name="J. Bacteriol.">
        <title>Draft genome sequence of Methanobacterium formicicum DSM 3637, an archaebacterium isolated from the methane producer amoeba Pelomyxa palustris.</title>
        <authorList>
            <person name="Gutierrez G."/>
        </authorList>
    </citation>
    <scope>NUCLEOTIDE SEQUENCE [LARGE SCALE GENOMIC DNA]</scope>
    <source>
        <strain evidence="3">DSM 3637 / PP1</strain>
    </source>
</reference>
<keyword evidence="1" id="KW-1133">Transmembrane helix</keyword>
<gene>
    <name evidence="2" type="ORF">A994_08341</name>
</gene>
<dbReference type="AlphaFoldDB" id="K2QYR1"/>
<dbReference type="InterPro" id="IPR021323">
    <property type="entry name" value="DUF2927"/>
</dbReference>
<dbReference type="GO" id="GO:0008237">
    <property type="term" value="F:metallopeptidase activity"/>
    <property type="evidence" value="ECO:0007669"/>
    <property type="project" value="InterPro"/>
</dbReference>
<name>K2QYR1_METFP</name>
<evidence type="ECO:0000313" key="3">
    <source>
        <dbReference type="Proteomes" id="UP000007360"/>
    </source>
</evidence>
<comment type="caution">
    <text evidence="2">The sequence shown here is derived from an EMBL/GenBank/DDBJ whole genome shotgun (WGS) entry which is preliminary data.</text>
</comment>
<protein>
    <recommendedName>
        <fullName evidence="4">DUF2927 domain-containing protein</fullName>
    </recommendedName>
</protein>
<keyword evidence="1" id="KW-0472">Membrane</keyword>
<dbReference type="Proteomes" id="UP000007360">
    <property type="component" value="Unassembled WGS sequence"/>
</dbReference>
<dbReference type="RefSeq" id="WP_004031019.1">
    <property type="nucleotide sequence ID" value="NZ_AMPO01000007.1"/>
</dbReference>
<dbReference type="Gene3D" id="3.40.390.10">
    <property type="entry name" value="Collagenase (Catalytic Domain)"/>
    <property type="match status" value="1"/>
</dbReference>
<evidence type="ECO:0008006" key="4">
    <source>
        <dbReference type="Google" id="ProtNLM"/>
    </source>
</evidence>
<dbReference type="OrthoDB" id="71273at2157"/>
<accession>K2QYR1</accession>
<evidence type="ECO:0000256" key="1">
    <source>
        <dbReference type="SAM" id="Phobius"/>
    </source>
</evidence>
<keyword evidence="3" id="KW-1185">Reference proteome</keyword>
<proteinExistence type="predicted"/>
<dbReference type="InterPro" id="IPR024079">
    <property type="entry name" value="MetalloPept_cat_dom_sf"/>
</dbReference>
<keyword evidence="1" id="KW-0812">Transmembrane</keyword>
<evidence type="ECO:0000313" key="2">
    <source>
        <dbReference type="EMBL" id="EKF85428.1"/>
    </source>
</evidence>
<feature type="transmembrane region" description="Helical" evidence="1">
    <location>
        <begin position="105"/>
        <end position="127"/>
    </location>
</feature>
<sequence>MSYLVCEKCGGYYELQEGESPDDFLDKCECGGDLKYSKTLNINSLNTGSFNNQLTEDTADCDSSENIYPADDSDKCVLDNYSADSPVEMNLKRPLHFKQFKGSNLFKISIIMAVMIILVVSMGLITYKSNSYGAFNFNVYEKYSDNDIATFMESEFSPNDYGNTYDRVGKWNINVVRIKVMGSPTPEDLNTLNKAINDINTNVKDFQLKIDDNNQFEPDMEIYFIPHSEFSRYSVNPSEVDGFALWKVSTNDIYGGNSAGEIYKARVFIGIDGLSQERRSHVIVHELAHGLGLHHNQNQNSVLCINGPDLTEFSDVDKTMIRILYRKDILPDMSRSQVENILNNSRKSFF</sequence>
<organism evidence="2 3">
    <name type="scientific">Methanobacterium formicicum (strain DSM 3637 / PP1)</name>
    <dbReference type="NCBI Taxonomy" id="1204725"/>
    <lineage>
        <taxon>Archaea</taxon>
        <taxon>Methanobacteriati</taxon>
        <taxon>Methanobacteriota</taxon>
        <taxon>Methanomada group</taxon>
        <taxon>Methanobacteria</taxon>
        <taxon>Methanobacteriales</taxon>
        <taxon>Methanobacteriaceae</taxon>
        <taxon>Methanobacterium</taxon>
    </lineage>
</organism>
<dbReference type="Pfam" id="PF11150">
    <property type="entry name" value="DUF2927"/>
    <property type="match status" value="1"/>
</dbReference>